<evidence type="ECO:0000256" key="4">
    <source>
        <dbReference type="ARBA" id="ARBA00010617"/>
    </source>
</evidence>
<evidence type="ECO:0000256" key="1">
    <source>
        <dbReference type="ARBA" id="ARBA00001971"/>
    </source>
</evidence>
<evidence type="ECO:0000256" key="6">
    <source>
        <dbReference type="ARBA" id="ARBA00022723"/>
    </source>
</evidence>
<dbReference type="Pfam" id="PF00067">
    <property type="entry name" value="p450"/>
    <property type="match status" value="1"/>
</dbReference>
<keyword evidence="12" id="KW-0472">Membrane</keyword>
<reference evidence="13" key="2">
    <citation type="submission" date="2023-05" db="EMBL/GenBank/DDBJ databases">
        <authorList>
            <person name="Fouks B."/>
        </authorList>
    </citation>
    <scope>NUCLEOTIDE SEQUENCE</scope>
    <source>
        <strain evidence="13">Stay&amp;Tobe</strain>
        <tissue evidence="13">Testes</tissue>
    </source>
</reference>
<dbReference type="Proteomes" id="UP001233999">
    <property type="component" value="Unassembled WGS sequence"/>
</dbReference>
<dbReference type="Gene3D" id="1.10.630.10">
    <property type="entry name" value="Cytochrome P450"/>
    <property type="match status" value="1"/>
</dbReference>
<keyword evidence="10" id="KW-0408">Iron</keyword>
<dbReference type="InterPro" id="IPR050196">
    <property type="entry name" value="Cytochrome_P450_Monoox"/>
</dbReference>
<evidence type="ECO:0000256" key="7">
    <source>
        <dbReference type="ARBA" id="ARBA00022824"/>
    </source>
</evidence>
<evidence type="ECO:0000313" key="13">
    <source>
        <dbReference type="EMBL" id="KAJ9580658.1"/>
    </source>
</evidence>
<sequence length="404" mass="46936">TTVLNFISSFLCLHFHFHRQWEYRFFRKAAKLPTKKSHPIFGHIFDVMVPPNRLLETLDRVRRENAPIFAVWIIVPVVMMTKPKHIEAILGSPKHITKSLQYKPLKSWLGTGLLTSAGSKWHTHRKMLTPAFHFKTLENFVNVFSDKSQILVEKLEKEINAEHFDVVPYISMCTLDIICETAMGVEINAQEHGHHSEYVNQANNITNEIAERSAIPWLYLDFIYYRTQRGKLFRKYIKRMHTFTMESSYAKAIVQARECVNCYKLRDIVKKFSADGIQSDGSVIRQLMGTKKRLTFLDLLLETSNDGAVLTDEEVREEVDTFMFEGHDTTAAGISWTLQLLGSHLDVQDKVYMELEHIYLGSTRSCTMEDLNKMKYLERVIKEALRLYPSVPIIGRRVQEDVIF</sequence>
<evidence type="ECO:0000256" key="10">
    <source>
        <dbReference type="ARBA" id="ARBA00023004"/>
    </source>
</evidence>
<dbReference type="GO" id="GO:0005506">
    <property type="term" value="F:iron ion binding"/>
    <property type="evidence" value="ECO:0007669"/>
    <property type="project" value="InterPro"/>
</dbReference>
<dbReference type="InterPro" id="IPR002402">
    <property type="entry name" value="Cyt_P450_E_grp-II"/>
</dbReference>
<dbReference type="InterPro" id="IPR001128">
    <property type="entry name" value="Cyt_P450"/>
</dbReference>
<dbReference type="PANTHER" id="PTHR24291">
    <property type="entry name" value="CYTOCHROME P450 FAMILY 4"/>
    <property type="match status" value="1"/>
</dbReference>
<dbReference type="GO" id="GO:0020037">
    <property type="term" value="F:heme binding"/>
    <property type="evidence" value="ECO:0007669"/>
    <property type="project" value="InterPro"/>
</dbReference>
<dbReference type="AlphaFoldDB" id="A0AAD7ZIT1"/>
<reference evidence="13" key="1">
    <citation type="journal article" date="2023" name="IScience">
        <title>Live-bearing cockroach genome reveals convergent evolutionary mechanisms linked to viviparity in insects and beyond.</title>
        <authorList>
            <person name="Fouks B."/>
            <person name="Harrison M.C."/>
            <person name="Mikhailova A.A."/>
            <person name="Marchal E."/>
            <person name="English S."/>
            <person name="Carruthers M."/>
            <person name="Jennings E.C."/>
            <person name="Chiamaka E.L."/>
            <person name="Frigard R.A."/>
            <person name="Pippel M."/>
            <person name="Attardo G.M."/>
            <person name="Benoit J.B."/>
            <person name="Bornberg-Bauer E."/>
            <person name="Tobe S.S."/>
        </authorList>
    </citation>
    <scope>NUCLEOTIDE SEQUENCE</scope>
    <source>
        <strain evidence="13">Stay&amp;Tobe</strain>
    </source>
</reference>
<dbReference type="EMBL" id="JASPKZ010008223">
    <property type="protein sequence ID" value="KAJ9580658.1"/>
    <property type="molecule type" value="Genomic_DNA"/>
</dbReference>
<evidence type="ECO:0000313" key="14">
    <source>
        <dbReference type="Proteomes" id="UP001233999"/>
    </source>
</evidence>
<evidence type="ECO:0000256" key="2">
    <source>
        <dbReference type="ARBA" id="ARBA00004174"/>
    </source>
</evidence>
<evidence type="ECO:0008006" key="15">
    <source>
        <dbReference type="Google" id="ProtNLM"/>
    </source>
</evidence>
<accession>A0AAD7ZIT1</accession>
<protein>
    <recommendedName>
        <fullName evidence="15">Cytochrome P450</fullName>
    </recommendedName>
</protein>
<gene>
    <name evidence="13" type="ORF">L9F63_024169</name>
</gene>
<feature type="non-terminal residue" evidence="13">
    <location>
        <position position="1"/>
    </location>
</feature>
<keyword evidence="6" id="KW-0479">Metal-binding</keyword>
<proteinExistence type="inferred from homology"/>
<dbReference type="PRINTS" id="PR00464">
    <property type="entry name" value="EP450II"/>
</dbReference>
<comment type="caution">
    <text evidence="13">The sequence shown here is derived from an EMBL/GenBank/DDBJ whole genome shotgun (WGS) entry which is preliminary data.</text>
</comment>
<evidence type="ECO:0000256" key="9">
    <source>
        <dbReference type="ARBA" id="ARBA00023002"/>
    </source>
</evidence>
<keyword evidence="8" id="KW-0492">Microsome</keyword>
<keyword evidence="14" id="KW-1185">Reference proteome</keyword>
<evidence type="ECO:0000256" key="8">
    <source>
        <dbReference type="ARBA" id="ARBA00022848"/>
    </source>
</evidence>
<dbReference type="GO" id="GO:0004497">
    <property type="term" value="F:monooxygenase activity"/>
    <property type="evidence" value="ECO:0007669"/>
    <property type="project" value="UniProtKB-KW"/>
</dbReference>
<keyword evidence="11" id="KW-0503">Monooxygenase</keyword>
<name>A0AAD7ZIT1_DIPPU</name>
<evidence type="ECO:0000256" key="5">
    <source>
        <dbReference type="ARBA" id="ARBA00022617"/>
    </source>
</evidence>
<comment type="cofactor">
    <cofactor evidence="1">
        <name>heme</name>
        <dbReference type="ChEBI" id="CHEBI:30413"/>
    </cofactor>
</comment>
<dbReference type="PANTHER" id="PTHR24291:SF189">
    <property type="entry name" value="CYTOCHROME P450 4C3-RELATED"/>
    <property type="match status" value="1"/>
</dbReference>
<dbReference type="GO" id="GO:0016705">
    <property type="term" value="F:oxidoreductase activity, acting on paired donors, with incorporation or reduction of molecular oxygen"/>
    <property type="evidence" value="ECO:0007669"/>
    <property type="project" value="InterPro"/>
</dbReference>
<comment type="subcellular location">
    <subcellularLocation>
        <location evidence="3">Endoplasmic reticulum membrane</location>
        <topology evidence="3">Peripheral membrane protein</topology>
    </subcellularLocation>
    <subcellularLocation>
        <location evidence="2">Microsome membrane</location>
        <topology evidence="2">Peripheral membrane protein</topology>
    </subcellularLocation>
</comment>
<keyword evidence="9" id="KW-0560">Oxidoreductase</keyword>
<keyword evidence="7" id="KW-0256">Endoplasmic reticulum</keyword>
<keyword evidence="5" id="KW-0349">Heme</keyword>
<evidence type="ECO:0000256" key="3">
    <source>
        <dbReference type="ARBA" id="ARBA00004406"/>
    </source>
</evidence>
<evidence type="ECO:0000256" key="12">
    <source>
        <dbReference type="ARBA" id="ARBA00023136"/>
    </source>
</evidence>
<dbReference type="SUPFAM" id="SSF48264">
    <property type="entry name" value="Cytochrome P450"/>
    <property type="match status" value="1"/>
</dbReference>
<feature type="non-terminal residue" evidence="13">
    <location>
        <position position="404"/>
    </location>
</feature>
<dbReference type="GO" id="GO:0005789">
    <property type="term" value="C:endoplasmic reticulum membrane"/>
    <property type="evidence" value="ECO:0007669"/>
    <property type="project" value="UniProtKB-SubCell"/>
</dbReference>
<evidence type="ECO:0000256" key="11">
    <source>
        <dbReference type="ARBA" id="ARBA00023033"/>
    </source>
</evidence>
<comment type="similarity">
    <text evidence="4">Belongs to the cytochrome P450 family.</text>
</comment>
<organism evidence="13 14">
    <name type="scientific">Diploptera punctata</name>
    <name type="common">Pacific beetle cockroach</name>
    <dbReference type="NCBI Taxonomy" id="6984"/>
    <lineage>
        <taxon>Eukaryota</taxon>
        <taxon>Metazoa</taxon>
        <taxon>Ecdysozoa</taxon>
        <taxon>Arthropoda</taxon>
        <taxon>Hexapoda</taxon>
        <taxon>Insecta</taxon>
        <taxon>Pterygota</taxon>
        <taxon>Neoptera</taxon>
        <taxon>Polyneoptera</taxon>
        <taxon>Dictyoptera</taxon>
        <taxon>Blattodea</taxon>
        <taxon>Blaberoidea</taxon>
        <taxon>Blaberidae</taxon>
        <taxon>Diplopterinae</taxon>
        <taxon>Diploptera</taxon>
    </lineage>
</organism>
<dbReference type="InterPro" id="IPR036396">
    <property type="entry name" value="Cyt_P450_sf"/>
</dbReference>